<sequence length="1916" mass="204895">MLPLISEKEDMEQKKVILKLTGILVLITLGIMNFGVPGEIYAQGPFTVATESDSNATESNAQRKSFFDPKFHRYWTFMSDASEGIKYSYSADGTSWTASGTLATYKNSKFSVFYKQINYVPYVFIAAVSEGNIAELHVLRGVIGRDGISFESPISVGEQTSVSSGISSPAISIDRLDFIVIAYAIDMGPGSSLTESVQLKIVKSTVAANSSSLSFETAKKIGKSASPGELREIALINQEGGTMFLVANGISGNIIAYRFNATSQTWEEQNNSGVETDYSWFNFSGVSVNTIAIVNSTVYIGCNFKNLSGDPSATLVAYLDTTTYPPSWKALGGGLQGNAVHSLKAYNNYLYVGGEFESAGGLEGTKNIAAWDLVNQKWIALGNGLDNKVLALEVYESTIYAGGAFSGYLSKWDSSISSWININSTLNGEVRALATDPVTTTQIIVGGAFTEADGTPLTAYIARLSGNTWSAISSTDVPNGPVNAIAISSNSDKNIYIGGEFTSVGNISGTNHIAYNHLSTWSALSTSQELNGVVRSLAFNGNTLLIGGDFLEATIPAFHVARFIEGGSFFYPMDYSANANYTVRTIVVDSSVPYVGGDFSSFAGNPNINKVAKLDVMQWVGLGSFPKAAIEGEIHAMEFYQNELYIGGDFQNAGGIEAADYLARFDGANWNAVLQDSNSFTPINKTVRALMVVGEKLYIGGDFHTDQSSIGYEYNYLTSFKKDSSGSSWVSLGNVPLGGPVHTLAKGTGEGIFVGGKFDTTNDQNLKRDHVAYWDGTAWFSLGSGVFENTIEALVLVNGTLYAGGYQIKYDSPNHYHLARFVNNAWESIQTVNGRVRSLASNGINLYVGGDFNYPAQGFAIYDGTNWSNGALNLDGNVHSIRSFFDNTTQKLLIGGVFSSNEAYQNGAFVYTPGAAPSTSELCAGLDGSVEAFAVNRDGIYVGGAFAATGPGTFQSFLSQCKKAAAANVGAKSHFSSLSDKNGNLHMLYSSASNLMYRSLDFTTTPALWGTPYTLGADGIEDLSLSIDYNTSQLIAAWSTGSVIEFSRRKSDGWEAPIPIGSLSTRSYLNSTLHVVPLNALLFWTDAGSVYSYLMNSSTASDVNYPLKIQVVTPSGRPLPGVKVNNGINQSCITDGFGVCVFRVASEPSYPIEVSRDGFTITFQFMRGRLTDNTLEMLYLATPSLRSLSGTIKYSKAPNDPLPNATVDGGLLGTTTTGTNGEFIFNNVAWGTEYTIRPRMEGYIFNPEFISGIADGNPSHNPPLDFRALKKTYTLSGKVTVGGRGLASVKINGGKDLGTVISKEDGSFVFQNVPAHFEYKLRPSLTGYTFSPRSITGVMDGAKKDANFSAAKRRSYGGNLSLINVSSDGDLANEDSGSVSPGSGLLERSAFSISNDAKIIAFSSLATKLVDDDTNGKRDVFVRFNSAGITKCISVNENGNFGDADSGTPTENERAVSLNSSGTHVAFHSEASNLVPLDGNGTSDVFLYDLEAGTHTLISQSSEGYIGNARSSSPSINSDASMVVFTSEATTLVDDDLNGAADIFLRNTVAGTTSRISISSTGTEANGSSKFPSISGDGNLVVFMSDASNLVEADTNGFTDIFLRNISEATTIRISQSSNGEEANGNSSMPAISADGKFIAFSSNATNLSSKCVNGLRNIFVYNVATHAINCVSISSTGNSGNADSGFGELSLSQYGRYVAFSSDANNLVQNDSNGKRDVFVHDLDTARTTLVSKSLRGTYGNNASGPGLLSADGETVVFTSKASNLTTNIDNGKANIFKASVGAFPDIYEAGIKIEDPPSVLRDNHTIYVVLAHFSLQQTSPSFYRLVLDKNPSRYNNLTSQTYAASKGKKVVYVIKIKGTKNTSYLKKSIVKKNQISYKNLKSGTYSLSYHVELREGTKVISKTKESPKRQFTVI</sequence>
<keyword evidence="1" id="KW-0812">Transmembrane</keyword>
<dbReference type="SUPFAM" id="SSF50965">
    <property type="entry name" value="Galactose oxidase, central domain"/>
    <property type="match status" value="1"/>
</dbReference>
<gene>
    <name evidence="2" type="ORF">GYA55_14465</name>
</gene>
<reference evidence="2 3" key="1">
    <citation type="journal article" date="2020" name="Biotechnol. Biofuels">
        <title>New insights from the biogas microbiome by comprehensive genome-resolved metagenomics of nearly 1600 species originating from multiple anaerobic digesters.</title>
        <authorList>
            <person name="Campanaro S."/>
            <person name="Treu L."/>
            <person name="Rodriguez-R L.M."/>
            <person name="Kovalovszki A."/>
            <person name="Ziels R.M."/>
            <person name="Maus I."/>
            <person name="Zhu X."/>
            <person name="Kougias P.G."/>
            <person name="Basile A."/>
            <person name="Luo G."/>
            <person name="Schluter A."/>
            <person name="Konstantinidis K.T."/>
            <person name="Angelidaki I."/>
        </authorList>
    </citation>
    <scope>NUCLEOTIDE SEQUENCE [LARGE SCALE GENOMIC DNA]</scope>
    <source>
        <strain evidence="2">AS27yjCOA_65</strain>
    </source>
</reference>
<keyword evidence="1" id="KW-0472">Membrane</keyword>
<accession>A0A7X9ILN7</accession>
<dbReference type="InterPro" id="IPR011042">
    <property type="entry name" value="6-blade_b-propeller_TolB-like"/>
</dbReference>
<dbReference type="Proteomes" id="UP000524246">
    <property type="component" value="Unassembled WGS sequence"/>
</dbReference>
<dbReference type="Pfam" id="PF07676">
    <property type="entry name" value="PD40"/>
    <property type="match status" value="1"/>
</dbReference>
<comment type="caution">
    <text evidence="2">The sequence shown here is derived from an EMBL/GenBank/DDBJ whole genome shotgun (WGS) entry which is preliminary data.</text>
</comment>
<organism evidence="2 3">
    <name type="scientific">SAR324 cluster bacterium</name>
    <dbReference type="NCBI Taxonomy" id="2024889"/>
    <lineage>
        <taxon>Bacteria</taxon>
        <taxon>Deltaproteobacteria</taxon>
        <taxon>SAR324 cluster</taxon>
    </lineage>
</organism>
<dbReference type="InterPro" id="IPR011659">
    <property type="entry name" value="WD40"/>
</dbReference>
<dbReference type="InterPro" id="IPR011043">
    <property type="entry name" value="Gal_Oxase/kelch_b-propeller"/>
</dbReference>
<proteinExistence type="predicted"/>
<dbReference type="GO" id="GO:1902929">
    <property type="term" value="C:plasma membrane of growing cell tip"/>
    <property type="evidence" value="ECO:0007669"/>
    <property type="project" value="TreeGrafter"/>
</dbReference>
<dbReference type="SUPFAM" id="SSF49452">
    <property type="entry name" value="Starch-binding domain-like"/>
    <property type="match status" value="1"/>
</dbReference>
<dbReference type="GO" id="GO:0030246">
    <property type="term" value="F:carbohydrate binding"/>
    <property type="evidence" value="ECO:0007669"/>
    <property type="project" value="InterPro"/>
</dbReference>
<dbReference type="EMBL" id="JAAZON010000658">
    <property type="protein sequence ID" value="NMC64364.1"/>
    <property type="molecule type" value="Genomic_DNA"/>
</dbReference>
<dbReference type="SUPFAM" id="SSF82171">
    <property type="entry name" value="DPP6 N-terminal domain-like"/>
    <property type="match status" value="1"/>
</dbReference>
<feature type="transmembrane region" description="Helical" evidence="1">
    <location>
        <begin position="16"/>
        <end position="36"/>
    </location>
</feature>
<dbReference type="PANTHER" id="PTHR31778:SF2">
    <property type="entry name" value="BUD SITE SELECTION PROTEIN RAX2"/>
    <property type="match status" value="1"/>
</dbReference>
<evidence type="ECO:0000256" key="1">
    <source>
        <dbReference type="SAM" id="Phobius"/>
    </source>
</evidence>
<evidence type="ECO:0000313" key="2">
    <source>
        <dbReference type="EMBL" id="NMC64364.1"/>
    </source>
</evidence>
<keyword evidence="1" id="KW-1133">Transmembrane helix</keyword>
<dbReference type="Gene3D" id="2.130.10.10">
    <property type="entry name" value="YVTN repeat-like/Quinoprotein amine dehydrogenase"/>
    <property type="match status" value="1"/>
</dbReference>
<dbReference type="PANTHER" id="PTHR31778">
    <property type="entry name" value="BUD SITE SELECTION PROTEIN RAX2"/>
    <property type="match status" value="1"/>
</dbReference>
<dbReference type="InterPro" id="IPR013784">
    <property type="entry name" value="Carb-bd-like_fold"/>
</dbReference>
<protein>
    <submittedName>
        <fullName evidence="2">Uncharacterized protein</fullName>
    </submittedName>
</protein>
<evidence type="ECO:0000313" key="3">
    <source>
        <dbReference type="Proteomes" id="UP000524246"/>
    </source>
</evidence>
<name>A0A7X9ILN7_9DELT</name>
<dbReference type="InterPro" id="IPR015943">
    <property type="entry name" value="WD40/YVTN_repeat-like_dom_sf"/>
</dbReference>
<dbReference type="Gene3D" id="2.120.10.30">
    <property type="entry name" value="TolB, C-terminal domain"/>
    <property type="match status" value="2"/>
</dbReference>